<proteinExistence type="predicted"/>
<gene>
    <name evidence="1" type="ORF">SAMN04490188_3003</name>
</gene>
<organism evidence="1 2">
    <name type="scientific">Pseudomonas kilonensis</name>
    <dbReference type="NCBI Taxonomy" id="132476"/>
    <lineage>
        <taxon>Bacteria</taxon>
        <taxon>Pseudomonadati</taxon>
        <taxon>Pseudomonadota</taxon>
        <taxon>Gammaproteobacteria</taxon>
        <taxon>Pseudomonadales</taxon>
        <taxon>Pseudomonadaceae</taxon>
        <taxon>Pseudomonas</taxon>
    </lineage>
</organism>
<keyword evidence="2" id="KW-1185">Reference proteome</keyword>
<accession>A0ABY0Z2A0</accession>
<evidence type="ECO:0000313" key="2">
    <source>
        <dbReference type="Proteomes" id="UP000183915"/>
    </source>
</evidence>
<name>A0ABY0Z2A0_9PSED</name>
<dbReference type="EMBL" id="FNTT01000002">
    <property type="protein sequence ID" value="SEE21200.1"/>
    <property type="molecule type" value="Genomic_DNA"/>
</dbReference>
<sequence length="177" mass="18311">MGHKIGAQKSTPKGSFLCPDFDIPPIICKLSRAKPVGAKLARDSSGSACINVGCAAVIASKLCSHRGGLGSREIEVCRRSSVGAGMRHKIGAQKSTPKGSFLCPDFDIPPIICKFSRAKPVGAKLARDSSGPACINVGCAAVIASKLCSHRGGLGSREIGVCRRSSVGAGMRHKIRA</sequence>
<dbReference type="Proteomes" id="UP000183915">
    <property type="component" value="Unassembled WGS sequence"/>
</dbReference>
<reference evidence="1 2" key="1">
    <citation type="submission" date="2016-10" db="EMBL/GenBank/DDBJ databases">
        <authorList>
            <person name="Varghese N."/>
            <person name="Submissions S."/>
        </authorList>
    </citation>
    <scope>NUCLEOTIDE SEQUENCE [LARGE SCALE GENOMIC DNA]</scope>
    <source>
        <strain evidence="1 2">BS3780</strain>
    </source>
</reference>
<comment type="caution">
    <text evidence="1">The sequence shown here is derived from an EMBL/GenBank/DDBJ whole genome shotgun (WGS) entry which is preliminary data.</text>
</comment>
<protein>
    <submittedName>
        <fullName evidence="1">Uncharacterized protein</fullName>
    </submittedName>
</protein>
<evidence type="ECO:0000313" key="1">
    <source>
        <dbReference type="EMBL" id="SEE21200.1"/>
    </source>
</evidence>